<dbReference type="AlphaFoldDB" id="A0A1Y3EU00"/>
<dbReference type="GO" id="GO:0060271">
    <property type="term" value="P:cilium assembly"/>
    <property type="evidence" value="ECO:0007669"/>
    <property type="project" value="TreeGrafter"/>
</dbReference>
<name>A0A1Y3EU00_9BILA</name>
<dbReference type="Pfam" id="PF23352">
    <property type="entry name" value="IFT52_central"/>
    <property type="match status" value="1"/>
</dbReference>
<dbReference type="GO" id="GO:0005929">
    <property type="term" value="C:cilium"/>
    <property type="evidence" value="ECO:0007669"/>
    <property type="project" value="TreeGrafter"/>
</dbReference>
<dbReference type="GO" id="GO:0042073">
    <property type="term" value="P:intraciliary transport"/>
    <property type="evidence" value="ECO:0007669"/>
    <property type="project" value="TreeGrafter"/>
</dbReference>
<dbReference type="EMBL" id="LVZM01004889">
    <property type="protein sequence ID" value="OUC47257.1"/>
    <property type="molecule type" value="Genomic_DNA"/>
</dbReference>
<proteinExistence type="predicted"/>
<feature type="non-terminal residue" evidence="2">
    <location>
        <position position="1"/>
    </location>
</feature>
<evidence type="ECO:0000313" key="3">
    <source>
        <dbReference type="Proteomes" id="UP000243006"/>
    </source>
</evidence>
<dbReference type="GO" id="GO:0005814">
    <property type="term" value="C:centriole"/>
    <property type="evidence" value="ECO:0007669"/>
    <property type="project" value="TreeGrafter"/>
</dbReference>
<feature type="non-terminal residue" evidence="2">
    <location>
        <position position="79"/>
    </location>
</feature>
<organism evidence="2 3">
    <name type="scientific">Trichinella nativa</name>
    <dbReference type="NCBI Taxonomy" id="6335"/>
    <lineage>
        <taxon>Eukaryota</taxon>
        <taxon>Metazoa</taxon>
        <taxon>Ecdysozoa</taxon>
        <taxon>Nematoda</taxon>
        <taxon>Enoplea</taxon>
        <taxon>Dorylaimia</taxon>
        <taxon>Trichinellida</taxon>
        <taxon>Trichinellidae</taxon>
        <taxon>Trichinella</taxon>
    </lineage>
</organism>
<evidence type="ECO:0000313" key="2">
    <source>
        <dbReference type="EMBL" id="OUC47257.1"/>
    </source>
</evidence>
<feature type="domain" description="IFT52 central" evidence="1">
    <location>
        <begin position="1"/>
        <end position="29"/>
    </location>
</feature>
<dbReference type="InterPro" id="IPR055460">
    <property type="entry name" value="IFT52_central"/>
</dbReference>
<comment type="caution">
    <text evidence="2">The sequence shown here is derived from an EMBL/GenBank/DDBJ whole genome shotgun (WGS) entry which is preliminary data.</text>
</comment>
<dbReference type="PANTHER" id="PTHR12969:SF7">
    <property type="entry name" value="INTRAFLAGELLAR TRANSPORT PROTEIN 52 HOMOLOG"/>
    <property type="match status" value="1"/>
</dbReference>
<reference evidence="2 3" key="1">
    <citation type="submission" date="2015-04" db="EMBL/GenBank/DDBJ databases">
        <title>Draft genome of the roundworm Trichinella nativa.</title>
        <authorList>
            <person name="Mitreva M."/>
        </authorList>
    </citation>
    <scope>NUCLEOTIDE SEQUENCE [LARGE SCALE GENOMIC DNA]</scope>
    <source>
        <strain evidence="2 3">ISS45</strain>
    </source>
</reference>
<dbReference type="GO" id="GO:0030992">
    <property type="term" value="C:intraciliary transport particle B"/>
    <property type="evidence" value="ECO:0007669"/>
    <property type="project" value="TreeGrafter"/>
</dbReference>
<sequence>AYAQLDVKHEPLTLIVPHFEQPLPPLQPSASGHFSNYSYTYLYVFPAIFRVPGPPDLELFDLQEEFSTERDRLVQASQK</sequence>
<protein>
    <recommendedName>
        <fullName evidence="1">IFT52 central domain-containing protein</fullName>
    </recommendedName>
</protein>
<dbReference type="InterPro" id="IPR039975">
    <property type="entry name" value="IFT52"/>
</dbReference>
<gene>
    <name evidence="2" type="ORF">D917_07070</name>
</gene>
<dbReference type="PANTHER" id="PTHR12969">
    <property type="entry name" value="NGD5/OSM-6/IFT52"/>
    <property type="match status" value="1"/>
</dbReference>
<accession>A0A1Y3EU00</accession>
<evidence type="ECO:0000259" key="1">
    <source>
        <dbReference type="Pfam" id="PF23352"/>
    </source>
</evidence>
<dbReference type="Proteomes" id="UP000243006">
    <property type="component" value="Unassembled WGS sequence"/>
</dbReference>